<protein>
    <submittedName>
        <fullName evidence="1">Uncharacterized protein</fullName>
    </submittedName>
</protein>
<evidence type="ECO:0000313" key="1">
    <source>
        <dbReference type="EMBL" id="MPN01332.1"/>
    </source>
</evidence>
<name>A0A645EJ81_9ZZZZ</name>
<organism evidence="1">
    <name type="scientific">bioreactor metagenome</name>
    <dbReference type="NCBI Taxonomy" id="1076179"/>
    <lineage>
        <taxon>unclassified sequences</taxon>
        <taxon>metagenomes</taxon>
        <taxon>ecological metagenomes</taxon>
    </lineage>
</organism>
<proteinExistence type="predicted"/>
<dbReference type="AlphaFoldDB" id="A0A645EJ81"/>
<dbReference type="EMBL" id="VSSQ01047350">
    <property type="protein sequence ID" value="MPN01332.1"/>
    <property type="molecule type" value="Genomic_DNA"/>
</dbReference>
<sequence>MRGRDGEIQHGAEGEKNQEQKVFLKILMGKGTGGGGGVWYPPKRTIGMKFALLSGRSNIYKARKEISHDKVCYREGSSRTGEGKYDGGGGRLRCLCRTR</sequence>
<gene>
    <name evidence="1" type="ORF">SDC9_148541</name>
</gene>
<reference evidence="1" key="1">
    <citation type="submission" date="2019-08" db="EMBL/GenBank/DDBJ databases">
        <authorList>
            <person name="Kucharzyk K."/>
            <person name="Murdoch R.W."/>
            <person name="Higgins S."/>
            <person name="Loffler F."/>
        </authorList>
    </citation>
    <scope>NUCLEOTIDE SEQUENCE</scope>
</reference>
<accession>A0A645EJ81</accession>
<comment type="caution">
    <text evidence="1">The sequence shown here is derived from an EMBL/GenBank/DDBJ whole genome shotgun (WGS) entry which is preliminary data.</text>
</comment>